<sequence>MYYSEDIINKIGTDKELAIRLDKAMSGVKEEVIDYLNNLGDAATRLLYYSSCLTKNYHDVCTRLKDEDVRFVQGLGELVIHRNLIFRMIKIYIETVLKSKNEVEKKSILERLTLFTKNISIKTFSKSALIYSIVSYICYGNKMNASVEAAFVKKIGARAGIPITALNLYSIVNKASESANRLKIFMPQFYHALYVEKLEMMYFLIEPIIMKAGYLNINTASNIEITNALKRMM</sequence>
<name>A0AAE4J247_9ENTR</name>
<dbReference type="RefSeq" id="WP_032647875.1">
    <property type="nucleotide sequence ID" value="NZ_CATOWF010000005.1"/>
</dbReference>
<proteinExistence type="predicted"/>
<organism evidence="1 2">
    <name type="scientific">Enterobacter hormaechei subsp. steigerwaltii</name>
    <dbReference type="NCBI Taxonomy" id="299766"/>
    <lineage>
        <taxon>Bacteria</taxon>
        <taxon>Pseudomonadati</taxon>
        <taxon>Pseudomonadota</taxon>
        <taxon>Gammaproteobacteria</taxon>
        <taxon>Enterobacterales</taxon>
        <taxon>Enterobacteriaceae</taxon>
        <taxon>Enterobacter</taxon>
        <taxon>Enterobacter cloacae complex</taxon>
    </lineage>
</organism>
<gene>
    <name evidence="1" type="ORF">PTZ61_01980</name>
</gene>
<comment type="caution">
    <text evidence="1">The sequence shown here is derived from an EMBL/GenBank/DDBJ whole genome shotgun (WGS) entry which is preliminary data.</text>
</comment>
<evidence type="ECO:0000313" key="1">
    <source>
        <dbReference type="EMBL" id="MDS0017471.1"/>
    </source>
</evidence>
<dbReference type="AlphaFoldDB" id="A0AAE4J247"/>
<dbReference type="EMBL" id="JARDRS010000001">
    <property type="protein sequence ID" value="MDS0017471.1"/>
    <property type="molecule type" value="Genomic_DNA"/>
</dbReference>
<dbReference type="Proteomes" id="UP001182277">
    <property type="component" value="Unassembled WGS sequence"/>
</dbReference>
<accession>A0AAE4J247</accession>
<reference evidence="1" key="1">
    <citation type="submission" date="2023-02" db="EMBL/GenBank/DDBJ databases">
        <title>NDM-1 &amp; ACT-7 co producing ST 133 Enterobacter.</title>
        <authorList>
            <person name="Halder G."/>
            <person name="Chaudhuri B."/>
            <person name="Dutta S."/>
        </authorList>
    </citation>
    <scope>NUCLEOTIDE SEQUENCE</scope>
    <source>
        <strain evidence="1">PEER 323</strain>
    </source>
</reference>
<evidence type="ECO:0000313" key="2">
    <source>
        <dbReference type="Proteomes" id="UP001182277"/>
    </source>
</evidence>
<protein>
    <submittedName>
        <fullName evidence="1">Uncharacterized protein</fullName>
    </submittedName>
</protein>